<accession>A0A3N2BEL7</accession>
<organism evidence="10 11">
    <name type="scientific">Bogoriella caseilytica</name>
    <dbReference type="NCBI Taxonomy" id="56055"/>
    <lineage>
        <taxon>Bacteria</taxon>
        <taxon>Bacillati</taxon>
        <taxon>Actinomycetota</taxon>
        <taxon>Actinomycetes</taxon>
        <taxon>Micrococcales</taxon>
        <taxon>Bogoriellaceae</taxon>
        <taxon>Bogoriella</taxon>
    </lineage>
</organism>
<evidence type="ECO:0000256" key="6">
    <source>
        <dbReference type="RuleBase" id="RU003679"/>
    </source>
</evidence>
<gene>
    <name evidence="10" type="ORF">EDD31_1865</name>
</gene>
<dbReference type="EC" id="3.2.1.23" evidence="5"/>
<comment type="caution">
    <text evidence="10">The sequence shown here is derived from an EMBL/GenBank/DDBJ whole genome shotgun (WGS) entry which is preliminary data.</text>
</comment>
<evidence type="ECO:0000259" key="8">
    <source>
        <dbReference type="Pfam" id="PF21317"/>
    </source>
</evidence>
<dbReference type="InterPro" id="IPR008979">
    <property type="entry name" value="Galactose-bd-like_sf"/>
</dbReference>
<dbReference type="InterPro" id="IPR001944">
    <property type="entry name" value="Glycoside_Hdrlase_35"/>
</dbReference>
<dbReference type="PRINTS" id="PR00742">
    <property type="entry name" value="GLHYDRLASE35"/>
</dbReference>
<evidence type="ECO:0000259" key="7">
    <source>
        <dbReference type="Pfam" id="PF01301"/>
    </source>
</evidence>
<evidence type="ECO:0000256" key="3">
    <source>
        <dbReference type="ARBA" id="ARBA00023295"/>
    </source>
</evidence>
<dbReference type="Pfam" id="PF21467">
    <property type="entry name" value="BetaGal_gal-bd"/>
    <property type="match status" value="1"/>
</dbReference>
<evidence type="ECO:0000256" key="1">
    <source>
        <dbReference type="ARBA" id="ARBA00009809"/>
    </source>
</evidence>
<feature type="domain" description="Glycoside hydrolase 35 catalytic" evidence="7">
    <location>
        <begin position="11"/>
        <end position="322"/>
    </location>
</feature>
<dbReference type="InterPro" id="IPR048912">
    <property type="entry name" value="BetaGal1-like_ABD1"/>
</dbReference>
<dbReference type="Proteomes" id="UP000280668">
    <property type="component" value="Unassembled WGS sequence"/>
</dbReference>
<dbReference type="Pfam" id="PF21317">
    <property type="entry name" value="BetaGal_ABD_1"/>
    <property type="match status" value="1"/>
</dbReference>
<evidence type="ECO:0000256" key="2">
    <source>
        <dbReference type="ARBA" id="ARBA00022801"/>
    </source>
</evidence>
<feature type="active site" description="Nucleophile" evidence="4">
    <location>
        <position position="234"/>
    </location>
</feature>
<dbReference type="Pfam" id="PF01301">
    <property type="entry name" value="Glyco_hydro_35"/>
    <property type="match status" value="1"/>
</dbReference>
<comment type="similarity">
    <text evidence="1 6">Belongs to the glycosyl hydrolase 35 family.</text>
</comment>
<dbReference type="AlphaFoldDB" id="A0A3N2BEL7"/>
<feature type="domain" description="Beta-galactosidase 1-like first all-beta" evidence="8">
    <location>
        <begin position="371"/>
        <end position="477"/>
    </location>
</feature>
<evidence type="ECO:0000256" key="4">
    <source>
        <dbReference type="PIRSR" id="PIRSR006336-1"/>
    </source>
</evidence>
<protein>
    <recommendedName>
        <fullName evidence="5">Beta-galactosidase</fullName>
        <ecNumber evidence="5">3.2.1.23</ecNumber>
    </recommendedName>
</protein>
<name>A0A3N2BEL7_9MICO</name>
<feature type="domain" description="Beta-galactosidase galactose-binding" evidence="9">
    <location>
        <begin position="515"/>
        <end position="562"/>
    </location>
</feature>
<evidence type="ECO:0000313" key="10">
    <source>
        <dbReference type="EMBL" id="ROR73484.1"/>
    </source>
</evidence>
<keyword evidence="2 5" id="KW-0378">Hydrolase</keyword>
<reference evidence="10 11" key="1">
    <citation type="submission" date="2018-11" db="EMBL/GenBank/DDBJ databases">
        <title>Sequencing the genomes of 1000 actinobacteria strains.</title>
        <authorList>
            <person name="Klenk H.-P."/>
        </authorList>
    </citation>
    <scope>NUCLEOTIDE SEQUENCE [LARGE SCALE GENOMIC DNA]</scope>
    <source>
        <strain evidence="10 11">DSM 11294</strain>
    </source>
</reference>
<dbReference type="Gene3D" id="3.20.20.80">
    <property type="entry name" value="Glycosidases"/>
    <property type="match status" value="1"/>
</dbReference>
<evidence type="ECO:0000259" key="9">
    <source>
        <dbReference type="Pfam" id="PF21467"/>
    </source>
</evidence>
<proteinExistence type="inferred from homology"/>
<dbReference type="EMBL" id="RKHK01000001">
    <property type="protein sequence ID" value="ROR73484.1"/>
    <property type="molecule type" value="Genomic_DNA"/>
</dbReference>
<comment type="catalytic activity">
    <reaction evidence="5">
        <text>Hydrolysis of terminal non-reducing beta-D-galactose residues in beta-D-galactosides.</text>
        <dbReference type="EC" id="3.2.1.23"/>
    </reaction>
</comment>
<feature type="active site" description="Proton donor" evidence="4">
    <location>
        <position position="158"/>
    </location>
</feature>
<dbReference type="PIRSF" id="PIRSF006336">
    <property type="entry name" value="B-gal"/>
    <property type="match status" value="1"/>
</dbReference>
<dbReference type="PANTHER" id="PTHR23421">
    <property type="entry name" value="BETA-GALACTOSIDASE RELATED"/>
    <property type="match status" value="1"/>
</dbReference>
<dbReference type="Gene3D" id="2.60.120.260">
    <property type="entry name" value="Galactose-binding domain-like"/>
    <property type="match status" value="2"/>
</dbReference>
<dbReference type="SUPFAM" id="SSF49785">
    <property type="entry name" value="Galactose-binding domain-like"/>
    <property type="match status" value="1"/>
</dbReference>
<dbReference type="RefSeq" id="WP_123303895.1">
    <property type="nucleotide sequence ID" value="NZ_RKHK01000001.1"/>
</dbReference>
<dbReference type="SUPFAM" id="SSF51445">
    <property type="entry name" value="(Trans)glycosidases"/>
    <property type="match status" value="1"/>
</dbReference>
<keyword evidence="11" id="KW-1185">Reference proteome</keyword>
<dbReference type="GO" id="GO:0004565">
    <property type="term" value="F:beta-galactosidase activity"/>
    <property type="evidence" value="ECO:0007669"/>
    <property type="project" value="UniProtKB-EC"/>
</dbReference>
<dbReference type="InterPro" id="IPR048913">
    <property type="entry name" value="BetaGal_gal-bd"/>
</dbReference>
<dbReference type="GO" id="GO:0005975">
    <property type="term" value="P:carbohydrate metabolic process"/>
    <property type="evidence" value="ECO:0007669"/>
    <property type="project" value="InterPro"/>
</dbReference>
<dbReference type="InterPro" id="IPR017853">
    <property type="entry name" value="GH"/>
</dbReference>
<evidence type="ECO:0000313" key="11">
    <source>
        <dbReference type="Proteomes" id="UP000280668"/>
    </source>
</evidence>
<keyword evidence="3 5" id="KW-0326">Glycosidase</keyword>
<dbReference type="PROSITE" id="PS01182">
    <property type="entry name" value="GLYCOSYL_HYDROL_F35"/>
    <property type="match status" value="1"/>
</dbReference>
<sequence length="592" mass="65248">MSTFEIGPEHFLLDGREHQILSGAMHYFRIHPEQWADRIATAQAMGLNTIETYVAWNFHAPQRGEFRTEGQHDLARYLRLIHDAGMHAIVRPGPYICAEWDSGGIPAWLLADPQVQMRRSEPRYLAAVQEYFDALLPLIAPLQIDQGGPVLMVQVENEYGAYGEDADYLRTLVTMMRDGGITVPLFTCDQADDRMLARGGLPELHRTATFGSRSPERLATLRRHQPTGPLMCMEYWNGWFDAWGEDHHVTDPHGNAEDLRLLLESGASVNLYMVHGGTNFGFTSGANDKGNYRPTITSYDYDAPMAEDGTPTAKYEAFQAVLRGHQRLAPEPVPRRAPAPSFAIEAPSSSTPLWSVVDENLEWADFLEAPTHEEIGALAGFSLYRTELDLPEPALLTIGESRDRIQVFLDRRPVGVLDRSEGHRALSLPGLGRVTLELLVEDQGRVNYGPRIGEPKGVIGPVLLDGEPVRHWQAAPLPVDAWAQAAAAEAPPAPGVSLPGLSAPSLTVWSLGGRTPADLFLDTSGFGKGVAWFNNWNLGRFWGKGPQQTLYVPAPLVCEDANTLTVLELQGAADATARFLTHPQWSTTTADD</sequence>
<dbReference type="InterPro" id="IPR026283">
    <property type="entry name" value="B-gal_1-like"/>
</dbReference>
<dbReference type="FunFam" id="3.20.20.80:FF:000115">
    <property type="entry name" value="Beta-galactosidase"/>
    <property type="match status" value="1"/>
</dbReference>
<dbReference type="InterPro" id="IPR031330">
    <property type="entry name" value="Gly_Hdrlase_35_cat"/>
</dbReference>
<dbReference type="InterPro" id="IPR019801">
    <property type="entry name" value="Glyco_hydro_35_CS"/>
</dbReference>
<dbReference type="OrthoDB" id="9813184at2"/>
<evidence type="ECO:0000256" key="5">
    <source>
        <dbReference type="RuleBase" id="RU000675"/>
    </source>
</evidence>